<reference evidence="10" key="1">
    <citation type="submission" date="2023-03" db="EMBL/GenBank/DDBJ databases">
        <title>Electrophorus voltai genome.</title>
        <authorList>
            <person name="Bian C."/>
        </authorList>
    </citation>
    <scope>NUCLEOTIDE SEQUENCE</scope>
    <source>
        <strain evidence="10">CB-2022</strain>
        <tissue evidence="10">Muscle</tissue>
    </source>
</reference>
<comment type="caution">
    <text evidence="10">The sequence shown here is derived from an EMBL/GenBank/DDBJ whole genome shotgun (WGS) entry which is preliminary data.</text>
</comment>
<evidence type="ECO:0000313" key="10">
    <source>
        <dbReference type="EMBL" id="KAK1805588.1"/>
    </source>
</evidence>
<dbReference type="PANTHER" id="PTHR34257:SF4">
    <property type="entry name" value="ADAPTER PROTEIN CIKS"/>
    <property type="match status" value="1"/>
</dbReference>
<dbReference type="PROSITE" id="PS00237">
    <property type="entry name" value="G_PROTEIN_RECEP_F1_1"/>
    <property type="match status" value="1"/>
</dbReference>
<dbReference type="Gene3D" id="1.20.1070.10">
    <property type="entry name" value="Rhodopsin 7-helix transmembrane proteins"/>
    <property type="match status" value="1"/>
</dbReference>
<feature type="transmembrane region" description="Helical" evidence="7">
    <location>
        <begin position="84"/>
        <end position="102"/>
    </location>
</feature>
<evidence type="ECO:0000256" key="2">
    <source>
        <dbReference type="ARBA" id="ARBA00022692"/>
    </source>
</evidence>
<dbReference type="GO" id="GO:0016020">
    <property type="term" value="C:membrane"/>
    <property type="evidence" value="ECO:0007669"/>
    <property type="project" value="UniProtKB-SubCell"/>
</dbReference>
<keyword evidence="4 7" id="KW-0472">Membrane</keyword>
<dbReference type="GO" id="GO:0006959">
    <property type="term" value="P:humoral immune response"/>
    <property type="evidence" value="ECO:0007669"/>
    <property type="project" value="TreeGrafter"/>
</dbReference>
<evidence type="ECO:0000259" key="8">
    <source>
        <dbReference type="PROSITE" id="PS50262"/>
    </source>
</evidence>
<dbReference type="InterPro" id="IPR013568">
    <property type="entry name" value="SEFIR_dom"/>
</dbReference>
<feature type="transmembrane region" description="Helical" evidence="7">
    <location>
        <begin position="123"/>
        <end position="144"/>
    </location>
</feature>
<keyword evidence="5" id="KW-0807">Transducer</keyword>
<dbReference type="PROSITE" id="PS51534">
    <property type="entry name" value="SEFIR"/>
    <property type="match status" value="1"/>
</dbReference>
<comment type="similarity">
    <text evidence="5">Belongs to the G-protein coupled receptor 1 family.</text>
</comment>
<evidence type="ECO:0000256" key="6">
    <source>
        <dbReference type="SAM" id="MobiDB-lite"/>
    </source>
</evidence>
<feature type="transmembrane region" description="Helical" evidence="7">
    <location>
        <begin position="307"/>
        <end position="326"/>
    </location>
</feature>
<feature type="domain" description="G-protein coupled receptors family 1 profile" evidence="8">
    <location>
        <begin position="20"/>
        <end position="371"/>
    </location>
</feature>
<organism evidence="10 11">
    <name type="scientific">Electrophorus voltai</name>
    <dbReference type="NCBI Taxonomy" id="2609070"/>
    <lineage>
        <taxon>Eukaryota</taxon>
        <taxon>Metazoa</taxon>
        <taxon>Chordata</taxon>
        <taxon>Craniata</taxon>
        <taxon>Vertebrata</taxon>
        <taxon>Euteleostomi</taxon>
        <taxon>Actinopterygii</taxon>
        <taxon>Neopterygii</taxon>
        <taxon>Teleostei</taxon>
        <taxon>Ostariophysi</taxon>
        <taxon>Gymnotiformes</taxon>
        <taxon>Gymnotoidei</taxon>
        <taxon>Gymnotidae</taxon>
        <taxon>Electrophorus</taxon>
    </lineage>
</organism>
<proteinExistence type="inferred from homology"/>
<evidence type="ECO:0000313" key="11">
    <source>
        <dbReference type="Proteomes" id="UP001239994"/>
    </source>
</evidence>
<dbReference type="EMBL" id="JAROKS010000003">
    <property type="protein sequence ID" value="KAK1805588.1"/>
    <property type="molecule type" value="Genomic_DNA"/>
</dbReference>
<dbReference type="PANTHER" id="PTHR34257">
    <property type="entry name" value="ADAPTER PROTEIN CIKS"/>
    <property type="match status" value="1"/>
</dbReference>
<evidence type="ECO:0008006" key="12">
    <source>
        <dbReference type="Google" id="ProtNLM"/>
    </source>
</evidence>
<name>A0AAD8ZUG2_9TELE</name>
<keyword evidence="11" id="KW-1185">Reference proteome</keyword>
<feature type="region of interest" description="Disordered" evidence="6">
    <location>
        <begin position="624"/>
        <end position="644"/>
    </location>
</feature>
<feature type="region of interest" description="Disordered" evidence="6">
    <location>
        <begin position="491"/>
        <end position="510"/>
    </location>
</feature>
<feature type="transmembrane region" description="Helical" evidence="7">
    <location>
        <begin position="41"/>
        <end position="64"/>
    </location>
</feature>
<dbReference type="GO" id="GO:0043123">
    <property type="term" value="P:positive regulation of canonical NF-kappaB signal transduction"/>
    <property type="evidence" value="ECO:0007669"/>
    <property type="project" value="TreeGrafter"/>
</dbReference>
<keyword evidence="3 7" id="KW-1133">Transmembrane helix</keyword>
<dbReference type="PROSITE" id="PS50262">
    <property type="entry name" value="G_PROTEIN_RECEP_F1_2"/>
    <property type="match status" value="1"/>
</dbReference>
<dbReference type="InterPro" id="IPR053047">
    <property type="entry name" value="E3_ubiq_ligase_TRAF3IP2"/>
</dbReference>
<keyword evidence="5" id="KW-0675">Receptor</keyword>
<evidence type="ECO:0000256" key="7">
    <source>
        <dbReference type="SAM" id="Phobius"/>
    </source>
</evidence>
<dbReference type="AlphaFoldDB" id="A0AAD8ZUG2"/>
<evidence type="ECO:0000259" key="9">
    <source>
        <dbReference type="PROSITE" id="PS51534"/>
    </source>
</evidence>
<feature type="transmembrane region" description="Helical" evidence="7">
    <location>
        <begin position="251"/>
        <end position="274"/>
    </location>
</feature>
<dbReference type="Pfam" id="PF00001">
    <property type="entry name" value="7tm_1"/>
    <property type="match status" value="1"/>
</dbReference>
<feature type="transmembrane region" description="Helical" evidence="7">
    <location>
        <begin position="6"/>
        <end position="29"/>
    </location>
</feature>
<comment type="subcellular location">
    <subcellularLocation>
        <location evidence="1">Membrane</location>
    </subcellularLocation>
</comment>
<feature type="compositionally biased region" description="Polar residues" evidence="6">
    <location>
        <begin position="633"/>
        <end position="644"/>
    </location>
</feature>
<dbReference type="PRINTS" id="PR00237">
    <property type="entry name" value="GPCRRHODOPSN"/>
</dbReference>
<accession>A0AAD8ZUG2</accession>
<gene>
    <name evidence="10" type="ORF">P4O66_019867</name>
</gene>
<evidence type="ECO:0000256" key="5">
    <source>
        <dbReference type="RuleBase" id="RU000688"/>
    </source>
</evidence>
<sequence length="862" mass="97870">LLLCVLWHVFFLSTSPSQSANLFTFYMICFRACGMSPSARVYLSFLALMDTWYLVWVVLLELSLTFLQVEHFWNVQPWCGLSSTLQYASFYGSAWLVAAFTVERYHVLRATAGRERPQQARHALFTCTAIVLLSHLASVPVSWINEVVQVSLSTPPPALPTPVYRLALLIGDFYFAHELWWGISEVVNVNLTVGYWSVAAPGGGEGRSRTSVALRILNNESDLAQVNVTQAGQVETVSRCLYREALYSTVVVWVTSFISSGVPILLVLLFNALIAHHLLWTSRLFTREERQTLQAHVGTRGSVRRTLLLLATVSATFVVLTLPRYITYCILRTTYNQGDFNRDNYAIPINVVSDVANMLHNLNSATNFLLYCVVSQRFRQELLNTVRCRSRARELGSLLTHTTMRVFSVSTYKDAARRDPVTVVLTKLRQMSCPHQSAPVEMDESMTSSSLNLAWPACRQCTTHADDVRGDWRTPEATVDDVAQVEYLRGGPLRSKGTEPKATHPPQGPLAGGLRLHHLHLPDHHSDSFRWRPLQDDMCKDLSAMFPQDRCDEPVYVWNPPSESDESLEQPLPLCSDVSERMWGRAPLWPPGPGPHPADRHALQAGLMQCPRLCPCQHPPVPQTHHLPRQHTPEYQQNTQARQSPPNPVVHMAMPQVTVPPCQPPVRELMSKICLPPTQPISTSQGHIQEMKRTISLPDDCRTVFITYSVDLAQEMIPFVKFLITNGFRPAIDIFDHAVQQMDMNRWMDSYLKNKSVLIIVAISPKYKFDVEGDGSDQHGLHTKYIHTQIQNEFIQQRCLNFRLIPVMFPNANQTHVPMWLQSTRLFRWPQDAQDLLLRLLREERYIPPPLGKELTLIIKPL</sequence>
<protein>
    <recommendedName>
        <fullName evidence="12">SEFIR domain-containing protein</fullName>
    </recommendedName>
</protein>
<keyword evidence="5" id="KW-0297">G-protein coupled receptor</keyword>
<feature type="non-terminal residue" evidence="10">
    <location>
        <position position="862"/>
    </location>
</feature>
<evidence type="ECO:0000256" key="3">
    <source>
        <dbReference type="ARBA" id="ARBA00022989"/>
    </source>
</evidence>
<evidence type="ECO:0000256" key="1">
    <source>
        <dbReference type="ARBA" id="ARBA00004370"/>
    </source>
</evidence>
<dbReference type="InterPro" id="IPR000276">
    <property type="entry name" value="GPCR_Rhodpsn"/>
</dbReference>
<dbReference type="SUPFAM" id="SSF81321">
    <property type="entry name" value="Family A G protein-coupled receptor-like"/>
    <property type="match status" value="1"/>
</dbReference>
<evidence type="ECO:0000256" key="4">
    <source>
        <dbReference type="ARBA" id="ARBA00023136"/>
    </source>
</evidence>
<dbReference type="Proteomes" id="UP001239994">
    <property type="component" value="Unassembled WGS sequence"/>
</dbReference>
<dbReference type="Pfam" id="PF08357">
    <property type="entry name" value="SEFIR"/>
    <property type="match status" value="1"/>
</dbReference>
<keyword evidence="2 5" id="KW-0812">Transmembrane</keyword>
<feature type="domain" description="SEFIR" evidence="9">
    <location>
        <begin position="701"/>
        <end position="838"/>
    </location>
</feature>
<dbReference type="GO" id="GO:0004930">
    <property type="term" value="F:G protein-coupled receptor activity"/>
    <property type="evidence" value="ECO:0007669"/>
    <property type="project" value="UniProtKB-KW"/>
</dbReference>
<dbReference type="InterPro" id="IPR017452">
    <property type="entry name" value="GPCR_Rhodpsn_7TM"/>
</dbReference>